<dbReference type="WBParaSite" id="SBAD_0000236901-mRNA-1">
    <property type="protein sequence ID" value="SBAD_0000236901-mRNA-1"/>
    <property type="gene ID" value="SBAD_0000236901"/>
</dbReference>
<dbReference type="EMBL" id="UZAM01007151">
    <property type="protein sequence ID" value="VDO97057.1"/>
    <property type="molecule type" value="Genomic_DNA"/>
</dbReference>
<accession>A0A183IF69</accession>
<reference evidence="3" key="1">
    <citation type="submission" date="2016-06" db="UniProtKB">
        <authorList>
            <consortium name="WormBaseParasite"/>
        </authorList>
    </citation>
    <scope>IDENTIFICATION</scope>
</reference>
<dbReference type="AlphaFoldDB" id="A0A183IF69"/>
<proteinExistence type="predicted"/>
<reference evidence="1 2" key="2">
    <citation type="submission" date="2018-11" db="EMBL/GenBank/DDBJ databases">
        <authorList>
            <consortium name="Pathogen Informatics"/>
        </authorList>
    </citation>
    <scope>NUCLEOTIDE SEQUENCE [LARGE SCALE GENOMIC DNA]</scope>
</reference>
<evidence type="ECO:0000313" key="1">
    <source>
        <dbReference type="EMBL" id="VDO97057.1"/>
    </source>
</evidence>
<sequence length="80" mass="9331">MAGENEENEEMALLLERQHTERKEFKAKNSDKKKKREVSRMVVRLEKELTERHQAEVDSLLSKINNDFSAMKVRGDLSIG</sequence>
<evidence type="ECO:0000313" key="3">
    <source>
        <dbReference type="WBParaSite" id="SBAD_0000236901-mRNA-1"/>
    </source>
</evidence>
<name>A0A183IF69_9BILA</name>
<gene>
    <name evidence="1" type="ORF">SBAD_LOCUS2263</name>
</gene>
<evidence type="ECO:0000313" key="2">
    <source>
        <dbReference type="Proteomes" id="UP000270296"/>
    </source>
</evidence>
<organism evidence="3">
    <name type="scientific">Soboliphyme baturini</name>
    <dbReference type="NCBI Taxonomy" id="241478"/>
    <lineage>
        <taxon>Eukaryota</taxon>
        <taxon>Metazoa</taxon>
        <taxon>Ecdysozoa</taxon>
        <taxon>Nematoda</taxon>
        <taxon>Enoplea</taxon>
        <taxon>Dorylaimia</taxon>
        <taxon>Dioctophymatida</taxon>
        <taxon>Dioctophymatoidea</taxon>
        <taxon>Soboliphymatidae</taxon>
        <taxon>Soboliphyme</taxon>
    </lineage>
</organism>
<keyword evidence="2" id="KW-1185">Reference proteome</keyword>
<protein>
    <submittedName>
        <fullName evidence="3">BZIP domain-containing protein</fullName>
    </submittedName>
</protein>
<dbReference type="Proteomes" id="UP000270296">
    <property type="component" value="Unassembled WGS sequence"/>
</dbReference>